<dbReference type="AlphaFoldDB" id="A0AAU8NFG0"/>
<dbReference type="InterPro" id="IPR019080">
    <property type="entry name" value="YqaJ_viral_recombinase"/>
</dbReference>
<organism evidence="2">
    <name type="scientific">Paenibacillus sp. AN1007</name>
    <dbReference type="NCBI Taxonomy" id="3151385"/>
    <lineage>
        <taxon>Bacteria</taxon>
        <taxon>Bacillati</taxon>
        <taxon>Bacillota</taxon>
        <taxon>Bacilli</taxon>
        <taxon>Bacillales</taxon>
        <taxon>Paenibacillaceae</taxon>
        <taxon>Paenibacillus</taxon>
    </lineage>
</organism>
<dbReference type="SUPFAM" id="SSF52980">
    <property type="entry name" value="Restriction endonuclease-like"/>
    <property type="match status" value="1"/>
</dbReference>
<dbReference type="PANTHER" id="PTHR46609:SF6">
    <property type="entry name" value="EXONUCLEASE, PHAGE-TYPE_RECB, C-TERMINAL DOMAIN-CONTAINING PROTEIN-RELATED"/>
    <property type="match status" value="1"/>
</dbReference>
<dbReference type="InterPro" id="IPR051703">
    <property type="entry name" value="NF-kappa-B_Signaling_Reg"/>
</dbReference>
<reference evidence="2" key="1">
    <citation type="submission" date="2024-05" db="EMBL/GenBank/DDBJ databases">
        <title>Draft genome assemblies of 36 bacteria isolated from hibernating arctic ground squirrels.</title>
        <authorList>
            <person name="McKee H."/>
            <person name="Mullen L."/>
            <person name="Drown D.M."/>
            <person name="Duddleston K.N."/>
        </authorList>
    </citation>
    <scope>NUCLEOTIDE SEQUENCE</scope>
    <source>
        <strain evidence="2">AN1007</strain>
    </source>
</reference>
<dbReference type="EMBL" id="CP159992">
    <property type="protein sequence ID" value="XCP96079.1"/>
    <property type="molecule type" value="Genomic_DNA"/>
</dbReference>
<dbReference type="InterPro" id="IPR011335">
    <property type="entry name" value="Restrct_endonuc-II-like"/>
</dbReference>
<dbReference type="RefSeq" id="WP_366294323.1">
    <property type="nucleotide sequence ID" value="NZ_CP159992.1"/>
</dbReference>
<dbReference type="Gene3D" id="3.90.320.10">
    <property type="match status" value="1"/>
</dbReference>
<evidence type="ECO:0000259" key="1">
    <source>
        <dbReference type="Pfam" id="PF09588"/>
    </source>
</evidence>
<dbReference type="InterPro" id="IPR017482">
    <property type="entry name" value="Lambda-type_endonuclease"/>
</dbReference>
<feature type="domain" description="YqaJ viral recombinase" evidence="1">
    <location>
        <begin position="16"/>
        <end position="152"/>
    </location>
</feature>
<gene>
    <name evidence="2" type="ORF">ABXS70_05025</name>
</gene>
<dbReference type="PANTHER" id="PTHR46609">
    <property type="entry name" value="EXONUCLEASE, PHAGE-TYPE/RECB, C-TERMINAL DOMAIN-CONTAINING PROTEIN"/>
    <property type="match status" value="1"/>
</dbReference>
<proteinExistence type="predicted"/>
<accession>A0AAU8NFG0</accession>
<sequence>MAMNIVASTKNMARDEWLKIRRKGIGGSDASAVAGLNRYKSPVGVFVDKTGQVEPDEAGEAAYWGNVLEDVVAREFTIQTGLRVQRSNKLYQHPKHKFMLGNVDRLILDKGGRGLGILECKTASAYKMGEWEDDQVPDEYAIQLQHYMAVLGVDYGYFAVLIGGQKFQYKLVERNDRIIDSLIQIEDEFWNKHVVPGIPPMIDGSTASTDLLNHLYPVSTPASEVILDDQQAGLVQKLAAAKEDAAVATEQVKRYVNELKSIMGENELAVHNGDILLSWKSNDTTRIDSKRLKQEQPDLYEKYSNTTSARRFLVK</sequence>
<dbReference type="InterPro" id="IPR011604">
    <property type="entry name" value="PDDEXK-like_dom_sf"/>
</dbReference>
<evidence type="ECO:0000313" key="2">
    <source>
        <dbReference type="EMBL" id="XCP96079.1"/>
    </source>
</evidence>
<name>A0AAU8NFG0_9BACL</name>
<protein>
    <submittedName>
        <fullName evidence="2">Lambda-exonuclease family protein</fullName>
    </submittedName>
</protein>
<dbReference type="NCBIfam" id="TIGR03033">
    <property type="entry name" value="phage_rel_nuc"/>
    <property type="match status" value="1"/>
</dbReference>
<dbReference type="Pfam" id="PF09588">
    <property type="entry name" value="YqaJ"/>
    <property type="match status" value="1"/>
</dbReference>